<keyword evidence="3" id="KW-0805">Transcription regulation</keyword>
<dbReference type="SUPFAM" id="SSF53383">
    <property type="entry name" value="PLP-dependent transferases"/>
    <property type="match status" value="1"/>
</dbReference>
<dbReference type="GO" id="GO:0030170">
    <property type="term" value="F:pyridoxal phosphate binding"/>
    <property type="evidence" value="ECO:0007669"/>
    <property type="project" value="InterPro"/>
</dbReference>
<dbReference type="SMART" id="SM00345">
    <property type="entry name" value="HTH_GNTR"/>
    <property type="match status" value="1"/>
</dbReference>
<evidence type="ECO:0000256" key="5">
    <source>
        <dbReference type="ARBA" id="ARBA00023163"/>
    </source>
</evidence>
<reference evidence="7 8" key="1">
    <citation type="submission" date="2019-08" db="EMBL/GenBank/DDBJ databases">
        <title>Lewinella sp. strain SSH13 Genome sequencing and assembly.</title>
        <authorList>
            <person name="Kim I."/>
        </authorList>
    </citation>
    <scope>NUCLEOTIDE SEQUENCE [LARGE SCALE GENOMIC DNA]</scope>
    <source>
        <strain evidence="7 8">SSH13</strain>
    </source>
</reference>
<dbReference type="OrthoDB" id="594134at2"/>
<keyword evidence="5" id="KW-0804">Transcription</keyword>
<dbReference type="Gene3D" id="3.40.640.10">
    <property type="entry name" value="Type I PLP-dependent aspartate aminotransferase-like (Major domain)"/>
    <property type="match status" value="1"/>
</dbReference>
<dbReference type="InterPro" id="IPR015424">
    <property type="entry name" value="PyrdxlP-dep_Trfase"/>
</dbReference>
<dbReference type="Gene3D" id="1.10.10.10">
    <property type="entry name" value="Winged helix-like DNA-binding domain superfamily/Winged helix DNA-binding domain"/>
    <property type="match status" value="1"/>
</dbReference>
<dbReference type="Proteomes" id="UP000321907">
    <property type="component" value="Unassembled WGS sequence"/>
</dbReference>
<evidence type="ECO:0000256" key="2">
    <source>
        <dbReference type="ARBA" id="ARBA00022898"/>
    </source>
</evidence>
<keyword evidence="4" id="KW-0238">DNA-binding</keyword>
<dbReference type="PANTHER" id="PTHR46577:SF2">
    <property type="entry name" value="TRANSCRIPTIONAL REGULATORY PROTEIN"/>
    <property type="match status" value="1"/>
</dbReference>
<dbReference type="GO" id="GO:0003677">
    <property type="term" value="F:DNA binding"/>
    <property type="evidence" value="ECO:0007669"/>
    <property type="project" value="UniProtKB-KW"/>
</dbReference>
<organism evidence="7 8">
    <name type="scientific">Neolewinella aurantiaca</name>
    <dbReference type="NCBI Taxonomy" id="2602767"/>
    <lineage>
        <taxon>Bacteria</taxon>
        <taxon>Pseudomonadati</taxon>
        <taxon>Bacteroidota</taxon>
        <taxon>Saprospiria</taxon>
        <taxon>Saprospirales</taxon>
        <taxon>Lewinellaceae</taxon>
        <taxon>Neolewinella</taxon>
    </lineage>
</organism>
<dbReference type="AlphaFoldDB" id="A0A5C7FXG4"/>
<keyword evidence="7" id="KW-0808">Transferase</keyword>
<dbReference type="CDD" id="cd07377">
    <property type="entry name" value="WHTH_GntR"/>
    <property type="match status" value="1"/>
</dbReference>
<evidence type="ECO:0000313" key="7">
    <source>
        <dbReference type="EMBL" id="TXF89666.1"/>
    </source>
</evidence>
<accession>A0A5C7FXG4</accession>
<evidence type="ECO:0000256" key="4">
    <source>
        <dbReference type="ARBA" id="ARBA00023125"/>
    </source>
</evidence>
<dbReference type="InterPro" id="IPR036388">
    <property type="entry name" value="WH-like_DNA-bd_sf"/>
</dbReference>
<dbReference type="InterPro" id="IPR015421">
    <property type="entry name" value="PyrdxlP-dep_Trfase_major"/>
</dbReference>
<comment type="caution">
    <text evidence="7">The sequence shown here is derived from an EMBL/GenBank/DDBJ whole genome shotgun (WGS) entry which is preliminary data.</text>
</comment>
<sequence length="526" mass="59066">MSKADYLSPPIPTTIVVHSTFIVERLVFRSCHQPQGNYFSGTNDMLKNLIIDRDAPLPHYRQLSDQIIDQIQQGYLLSGARLPSTRQLSKQLGIHRKSVVHAYEALALQDWIYTATGRGTFVSDDLPETGAEQLLTSLPETNAPSPPAELHLPEYMTMAESVTHLPYHLDDGLPDPRLIPFVELERAWKSALRRGNQYHRLGYASPQGIRPLREAIAGYLSKTRGLMVTADHILLTRGVTHAFHLTLTALLKPGDKVIVPELNWANGNNAIRFHGGEILQARIDEKGLDTEHVAELMATHKVRMIYLTPHHQYPTTLIMPAARRIQLLELARANGVYVFEDDYDFDFHYGNVPIMPLASARHDGLLLYAGSFTKAISPAFRVGYMVGNPALIDELTKIRRIVDRQGDPTLEHALLELFRLDVLPRSLRRAKGVYQKRRDVLARLLTKELGAATSFKVPDGGMAIWTRFREDIDMEAASKRAFNLGLSFSSGAPYGKKWNATRLGFASSTETELKEAVRILKQSLQL</sequence>
<dbReference type="Pfam" id="PF00392">
    <property type="entry name" value="GntR"/>
    <property type="match status" value="1"/>
</dbReference>
<dbReference type="GO" id="GO:0008483">
    <property type="term" value="F:transaminase activity"/>
    <property type="evidence" value="ECO:0007669"/>
    <property type="project" value="UniProtKB-KW"/>
</dbReference>
<protein>
    <submittedName>
        <fullName evidence="7">PLP-dependent aminotransferase family protein</fullName>
    </submittedName>
</protein>
<keyword evidence="2" id="KW-0663">Pyridoxal phosphate</keyword>
<dbReference type="EMBL" id="VOXD01000012">
    <property type="protein sequence ID" value="TXF89666.1"/>
    <property type="molecule type" value="Genomic_DNA"/>
</dbReference>
<evidence type="ECO:0000256" key="3">
    <source>
        <dbReference type="ARBA" id="ARBA00023015"/>
    </source>
</evidence>
<dbReference type="InterPro" id="IPR051446">
    <property type="entry name" value="HTH_trans_reg/aminotransferase"/>
</dbReference>
<feature type="domain" description="HTH gntR-type" evidence="6">
    <location>
        <begin position="57"/>
        <end position="125"/>
    </location>
</feature>
<keyword evidence="7" id="KW-0032">Aminotransferase</keyword>
<dbReference type="PANTHER" id="PTHR46577">
    <property type="entry name" value="HTH-TYPE TRANSCRIPTIONAL REGULATORY PROTEIN GABR"/>
    <property type="match status" value="1"/>
</dbReference>
<dbReference type="PROSITE" id="PS50949">
    <property type="entry name" value="HTH_GNTR"/>
    <property type="match status" value="1"/>
</dbReference>
<dbReference type="InterPro" id="IPR036390">
    <property type="entry name" value="WH_DNA-bd_sf"/>
</dbReference>
<keyword evidence="8" id="KW-1185">Reference proteome</keyword>
<evidence type="ECO:0000259" key="6">
    <source>
        <dbReference type="PROSITE" id="PS50949"/>
    </source>
</evidence>
<evidence type="ECO:0000256" key="1">
    <source>
        <dbReference type="ARBA" id="ARBA00005384"/>
    </source>
</evidence>
<gene>
    <name evidence="7" type="ORF">FUA23_09455</name>
</gene>
<dbReference type="Pfam" id="PF00155">
    <property type="entry name" value="Aminotran_1_2"/>
    <property type="match status" value="1"/>
</dbReference>
<dbReference type="SUPFAM" id="SSF46785">
    <property type="entry name" value="Winged helix' DNA-binding domain"/>
    <property type="match status" value="1"/>
</dbReference>
<name>A0A5C7FXG4_9BACT</name>
<dbReference type="GO" id="GO:0003700">
    <property type="term" value="F:DNA-binding transcription factor activity"/>
    <property type="evidence" value="ECO:0007669"/>
    <property type="project" value="InterPro"/>
</dbReference>
<proteinExistence type="inferred from homology"/>
<dbReference type="InterPro" id="IPR004839">
    <property type="entry name" value="Aminotransferase_I/II_large"/>
</dbReference>
<comment type="similarity">
    <text evidence="1">In the C-terminal section; belongs to the class-I pyridoxal-phosphate-dependent aminotransferase family.</text>
</comment>
<dbReference type="CDD" id="cd00609">
    <property type="entry name" value="AAT_like"/>
    <property type="match status" value="1"/>
</dbReference>
<evidence type="ECO:0000313" key="8">
    <source>
        <dbReference type="Proteomes" id="UP000321907"/>
    </source>
</evidence>
<dbReference type="InterPro" id="IPR000524">
    <property type="entry name" value="Tscrpt_reg_HTH_GntR"/>
</dbReference>